<name>A0ACC0HLT5_9ERIC</name>
<proteinExistence type="predicted"/>
<protein>
    <submittedName>
        <fullName evidence="1">Uncharacterized protein</fullName>
    </submittedName>
</protein>
<evidence type="ECO:0000313" key="1">
    <source>
        <dbReference type="EMBL" id="KAI8013425.1"/>
    </source>
</evidence>
<dbReference type="Proteomes" id="UP001060215">
    <property type="component" value="Chromosome 4"/>
</dbReference>
<comment type="caution">
    <text evidence="1">The sequence shown here is derived from an EMBL/GenBank/DDBJ whole genome shotgun (WGS) entry which is preliminary data.</text>
</comment>
<reference evidence="1 2" key="1">
    <citation type="journal article" date="2022" name="Plant J.">
        <title>Chromosome-level genome of Camellia lanceoleosa provides a valuable resource for understanding genome evolution and self-incompatibility.</title>
        <authorList>
            <person name="Gong W."/>
            <person name="Xiao S."/>
            <person name="Wang L."/>
            <person name="Liao Z."/>
            <person name="Chang Y."/>
            <person name="Mo W."/>
            <person name="Hu G."/>
            <person name="Li W."/>
            <person name="Zhao G."/>
            <person name="Zhu H."/>
            <person name="Hu X."/>
            <person name="Ji K."/>
            <person name="Xiang X."/>
            <person name="Song Q."/>
            <person name="Yuan D."/>
            <person name="Jin S."/>
            <person name="Zhang L."/>
        </authorList>
    </citation>
    <scope>NUCLEOTIDE SEQUENCE [LARGE SCALE GENOMIC DNA]</scope>
    <source>
        <strain evidence="1">SQ_2022a</strain>
    </source>
</reference>
<evidence type="ECO:0000313" key="2">
    <source>
        <dbReference type="Proteomes" id="UP001060215"/>
    </source>
</evidence>
<accession>A0ACC0HLT5</accession>
<sequence>MSGHHSGHKPTQTCVIHELVICTIWCTDLLTNHTETHHHHHHIFLQRQPSFIGHYIEHKNKNKNKHNNNLTCPCRGFLESISGKFCSAVSMHSGAQKYTKSLKKC</sequence>
<keyword evidence="2" id="KW-1185">Reference proteome</keyword>
<organism evidence="1 2">
    <name type="scientific">Camellia lanceoleosa</name>
    <dbReference type="NCBI Taxonomy" id="1840588"/>
    <lineage>
        <taxon>Eukaryota</taxon>
        <taxon>Viridiplantae</taxon>
        <taxon>Streptophyta</taxon>
        <taxon>Embryophyta</taxon>
        <taxon>Tracheophyta</taxon>
        <taxon>Spermatophyta</taxon>
        <taxon>Magnoliopsida</taxon>
        <taxon>eudicotyledons</taxon>
        <taxon>Gunneridae</taxon>
        <taxon>Pentapetalae</taxon>
        <taxon>asterids</taxon>
        <taxon>Ericales</taxon>
        <taxon>Theaceae</taxon>
        <taxon>Camellia</taxon>
    </lineage>
</organism>
<dbReference type="EMBL" id="CM045761">
    <property type="protein sequence ID" value="KAI8013425.1"/>
    <property type="molecule type" value="Genomic_DNA"/>
</dbReference>
<gene>
    <name evidence="1" type="ORF">LOK49_LG05G00825</name>
</gene>